<evidence type="ECO:0000256" key="1">
    <source>
        <dbReference type="SAM" id="MobiDB-lite"/>
    </source>
</evidence>
<name>A0A9W4E149_9ACTN</name>
<organism evidence="2 3">
    <name type="scientific">Actinacidiphila bryophytorum</name>
    <dbReference type="NCBI Taxonomy" id="1436133"/>
    <lineage>
        <taxon>Bacteria</taxon>
        <taxon>Bacillati</taxon>
        <taxon>Actinomycetota</taxon>
        <taxon>Actinomycetes</taxon>
        <taxon>Kitasatosporales</taxon>
        <taxon>Streptomycetaceae</taxon>
        <taxon>Actinacidiphila</taxon>
    </lineage>
</organism>
<sequence length="256" mass="28758">MRGVTILPRGPPYPGIPRGSAEQQVGQLGHNGEQGTGVRELRRRRHRRVTEHRHPGRPRRRHPQPAVLHHGTPLRQHPHRAGRVQEQVRRRLPPPHVLRREDPLLPEPLVQPGLPQRHPDPLMPPGRRQAVRHPVRRQLLQDDGDTLDRLQLPLERREDTGVITRVEPLGQTPAAPLPDDIVHAVHRGTHEVPDRVLEGRREPGLGQAVRQDAVGDPLAVDENAVVVEDDQVVGHGHTVQGRRTQKSVSPRARHGG</sequence>
<evidence type="ECO:0000313" key="3">
    <source>
        <dbReference type="Proteomes" id="UP001153328"/>
    </source>
</evidence>
<feature type="region of interest" description="Disordered" evidence="1">
    <location>
        <begin position="229"/>
        <end position="256"/>
    </location>
</feature>
<evidence type="ECO:0000313" key="2">
    <source>
        <dbReference type="EMBL" id="CAG7596091.1"/>
    </source>
</evidence>
<reference evidence="2" key="1">
    <citation type="submission" date="2021-06" db="EMBL/GenBank/DDBJ databases">
        <authorList>
            <person name="Arsene-Ploetze F."/>
        </authorList>
    </citation>
    <scope>NUCLEOTIDE SEQUENCE</scope>
    <source>
        <strain evidence="2">SBRY1</strain>
    </source>
</reference>
<protein>
    <submittedName>
        <fullName evidence="2">Uncharacterized protein</fullName>
    </submittedName>
</protein>
<comment type="caution">
    <text evidence="2">The sequence shown here is derived from an EMBL/GenBank/DDBJ whole genome shotgun (WGS) entry which is preliminary data.</text>
</comment>
<dbReference type="EMBL" id="CAJVAX010000001">
    <property type="protein sequence ID" value="CAG7596091.1"/>
    <property type="molecule type" value="Genomic_DNA"/>
</dbReference>
<feature type="compositionally biased region" description="Basic residues" evidence="1">
    <location>
        <begin position="41"/>
        <end position="63"/>
    </location>
</feature>
<feature type="region of interest" description="Disordered" evidence="1">
    <location>
        <begin position="1"/>
        <end position="130"/>
    </location>
</feature>
<accession>A0A9W4E149</accession>
<dbReference type="AlphaFoldDB" id="A0A9W4E149"/>
<gene>
    <name evidence="2" type="ORF">SBRY_10003</name>
</gene>
<dbReference type="Proteomes" id="UP001153328">
    <property type="component" value="Unassembled WGS sequence"/>
</dbReference>
<proteinExistence type="predicted"/>
<keyword evidence="3" id="KW-1185">Reference proteome</keyword>